<sequence>MLLHILQNYDIALMKINLAENDISSTVLEAIRRLLRECDSESHSTSSISTEQPSLAQSEPPLVYSEIESRSMISLKSPETLSARLGDIEVENIENDEKIKITEESNITTMTDEDVLFLARALESQDKKKYFPESLVEGKGTNSLQTSEKSSEFRVDLEDDSVDTNWEELQTVKSTGRLLMVQQSASTVSGVEDIKDMTEELASIQSEDLASIQSADMGENETISIHHPSTTQSFNSLRNSHLSLM</sequence>
<evidence type="ECO:0000313" key="3">
    <source>
        <dbReference type="Proteomes" id="UP001634394"/>
    </source>
</evidence>
<accession>A0ABD3WL12</accession>
<organism evidence="2 3">
    <name type="scientific">Sinanodonta woodiana</name>
    <name type="common">Chinese pond mussel</name>
    <name type="synonym">Anodonta woodiana</name>
    <dbReference type="NCBI Taxonomy" id="1069815"/>
    <lineage>
        <taxon>Eukaryota</taxon>
        <taxon>Metazoa</taxon>
        <taxon>Spiralia</taxon>
        <taxon>Lophotrochozoa</taxon>
        <taxon>Mollusca</taxon>
        <taxon>Bivalvia</taxon>
        <taxon>Autobranchia</taxon>
        <taxon>Heteroconchia</taxon>
        <taxon>Palaeoheterodonta</taxon>
        <taxon>Unionida</taxon>
        <taxon>Unionoidea</taxon>
        <taxon>Unionidae</taxon>
        <taxon>Unioninae</taxon>
        <taxon>Sinanodonta</taxon>
    </lineage>
</organism>
<dbReference type="AlphaFoldDB" id="A0ABD3WL12"/>
<dbReference type="EMBL" id="JBJQND010000006">
    <property type="protein sequence ID" value="KAL3874185.1"/>
    <property type="molecule type" value="Genomic_DNA"/>
</dbReference>
<feature type="region of interest" description="Disordered" evidence="1">
    <location>
        <begin position="41"/>
        <end position="60"/>
    </location>
</feature>
<gene>
    <name evidence="2" type="ORF">ACJMK2_037232</name>
</gene>
<evidence type="ECO:0000256" key="1">
    <source>
        <dbReference type="SAM" id="MobiDB-lite"/>
    </source>
</evidence>
<protein>
    <submittedName>
        <fullName evidence="2">Uncharacterized protein</fullName>
    </submittedName>
</protein>
<proteinExistence type="predicted"/>
<name>A0ABD3WL12_SINWO</name>
<dbReference type="Proteomes" id="UP001634394">
    <property type="component" value="Unassembled WGS sequence"/>
</dbReference>
<feature type="compositionally biased region" description="Low complexity" evidence="1">
    <location>
        <begin position="43"/>
        <end position="54"/>
    </location>
</feature>
<keyword evidence="3" id="KW-1185">Reference proteome</keyword>
<comment type="caution">
    <text evidence="2">The sequence shown here is derived from an EMBL/GenBank/DDBJ whole genome shotgun (WGS) entry which is preliminary data.</text>
</comment>
<reference evidence="2 3" key="1">
    <citation type="submission" date="2024-11" db="EMBL/GenBank/DDBJ databases">
        <title>Chromosome-level genome assembly of the freshwater bivalve Anodonta woodiana.</title>
        <authorList>
            <person name="Chen X."/>
        </authorList>
    </citation>
    <scope>NUCLEOTIDE SEQUENCE [LARGE SCALE GENOMIC DNA]</scope>
    <source>
        <strain evidence="2">MN2024</strain>
        <tissue evidence="2">Gills</tissue>
    </source>
</reference>
<evidence type="ECO:0000313" key="2">
    <source>
        <dbReference type="EMBL" id="KAL3874185.1"/>
    </source>
</evidence>